<keyword evidence="1" id="KW-0732">Signal</keyword>
<accession>A0A561QHG7</accession>
<dbReference type="Proteomes" id="UP000320653">
    <property type="component" value="Unassembled WGS sequence"/>
</dbReference>
<proteinExistence type="predicted"/>
<evidence type="ECO:0000256" key="1">
    <source>
        <dbReference type="SAM" id="SignalP"/>
    </source>
</evidence>
<name>A0A561QHG7_9HYPH</name>
<feature type="chain" id="PRO_5021844089" evidence="1">
    <location>
        <begin position="23"/>
        <end position="137"/>
    </location>
</feature>
<keyword evidence="3" id="KW-1185">Reference proteome</keyword>
<evidence type="ECO:0000313" key="3">
    <source>
        <dbReference type="Proteomes" id="UP000320653"/>
    </source>
</evidence>
<protein>
    <submittedName>
        <fullName evidence="2">Uncharacterized protein</fullName>
    </submittedName>
</protein>
<sequence length="137" mass="14975">MRFGMLCCLMVFAFFVPVKGFADETFPVEFAVLLTEGDPVSGSATCMVDKQCQLLDSKLPGFEISLKVHSGQGGVTGELMVSCEKACSFENERPKVDFVYKRGARLRFGFKKGAPGIWVPLVLMPKSGIGEILLVFP</sequence>
<dbReference type="RefSeq" id="WP_145641040.1">
    <property type="nucleotide sequence ID" value="NZ_VIWP01000007.1"/>
</dbReference>
<dbReference type="EMBL" id="VIWP01000007">
    <property type="protein sequence ID" value="TWF49779.1"/>
    <property type="molecule type" value="Genomic_DNA"/>
</dbReference>
<dbReference type="AlphaFoldDB" id="A0A561QHG7"/>
<gene>
    <name evidence="2" type="ORF">FHW37_107146</name>
</gene>
<feature type="signal peptide" evidence="1">
    <location>
        <begin position="1"/>
        <end position="22"/>
    </location>
</feature>
<reference evidence="2 3" key="1">
    <citation type="submission" date="2019-06" db="EMBL/GenBank/DDBJ databases">
        <title>Sorghum-associated microbial communities from plants grown in Nebraska, USA.</title>
        <authorList>
            <person name="Schachtman D."/>
        </authorList>
    </citation>
    <scope>NUCLEOTIDE SEQUENCE [LARGE SCALE GENOMIC DNA]</scope>
    <source>
        <strain evidence="2 3">1225</strain>
    </source>
</reference>
<evidence type="ECO:0000313" key="2">
    <source>
        <dbReference type="EMBL" id="TWF49779.1"/>
    </source>
</evidence>
<organism evidence="2 3">
    <name type="scientific">Neorhizobium alkalisoli</name>
    <dbReference type="NCBI Taxonomy" id="528178"/>
    <lineage>
        <taxon>Bacteria</taxon>
        <taxon>Pseudomonadati</taxon>
        <taxon>Pseudomonadota</taxon>
        <taxon>Alphaproteobacteria</taxon>
        <taxon>Hyphomicrobiales</taxon>
        <taxon>Rhizobiaceae</taxon>
        <taxon>Rhizobium/Agrobacterium group</taxon>
        <taxon>Neorhizobium</taxon>
    </lineage>
</organism>
<comment type="caution">
    <text evidence="2">The sequence shown here is derived from an EMBL/GenBank/DDBJ whole genome shotgun (WGS) entry which is preliminary data.</text>
</comment>